<keyword evidence="2" id="KW-1185">Reference proteome</keyword>
<dbReference type="OrthoDB" id="2680741at2759"/>
<sequence>AHNALCSLCLNLHAQMAILKYKDQNIRGQGANTRACNTLKAVEVRIKSATSTYEYAHTFLIILAPQVNQTGWYALLQLLN</sequence>
<gene>
    <name evidence="1" type="ORF">CY34DRAFT_100871</name>
</gene>
<evidence type="ECO:0000313" key="1">
    <source>
        <dbReference type="EMBL" id="KIK32733.1"/>
    </source>
</evidence>
<protein>
    <submittedName>
        <fullName evidence="1">Uncharacterized protein</fullName>
    </submittedName>
</protein>
<dbReference type="InParanoid" id="A0A0D0ALC8"/>
<reference evidence="1 2" key="1">
    <citation type="submission" date="2014-04" db="EMBL/GenBank/DDBJ databases">
        <authorList>
            <consortium name="DOE Joint Genome Institute"/>
            <person name="Kuo A."/>
            <person name="Ruytinx J."/>
            <person name="Rineau F."/>
            <person name="Colpaert J."/>
            <person name="Kohler A."/>
            <person name="Nagy L.G."/>
            <person name="Floudas D."/>
            <person name="Copeland A."/>
            <person name="Barry K.W."/>
            <person name="Cichocki N."/>
            <person name="Veneault-Fourrey C."/>
            <person name="LaButti K."/>
            <person name="Lindquist E.A."/>
            <person name="Lipzen A."/>
            <person name="Lundell T."/>
            <person name="Morin E."/>
            <person name="Murat C."/>
            <person name="Sun H."/>
            <person name="Tunlid A."/>
            <person name="Henrissat B."/>
            <person name="Grigoriev I.V."/>
            <person name="Hibbett D.S."/>
            <person name="Martin F."/>
            <person name="Nordberg H.P."/>
            <person name="Cantor M.N."/>
            <person name="Hua S.X."/>
        </authorList>
    </citation>
    <scope>NUCLEOTIDE SEQUENCE [LARGE SCALE GENOMIC DNA]</scope>
    <source>
        <strain evidence="1 2">UH-Slu-Lm8-n1</strain>
    </source>
</reference>
<feature type="non-terminal residue" evidence="1">
    <location>
        <position position="1"/>
    </location>
</feature>
<proteinExistence type="predicted"/>
<reference evidence="2" key="2">
    <citation type="submission" date="2015-01" db="EMBL/GenBank/DDBJ databases">
        <title>Evolutionary Origins and Diversification of the Mycorrhizal Mutualists.</title>
        <authorList>
            <consortium name="DOE Joint Genome Institute"/>
            <consortium name="Mycorrhizal Genomics Consortium"/>
            <person name="Kohler A."/>
            <person name="Kuo A."/>
            <person name="Nagy L.G."/>
            <person name="Floudas D."/>
            <person name="Copeland A."/>
            <person name="Barry K.W."/>
            <person name="Cichocki N."/>
            <person name="Veneault-Fourrey C."/>
            <person name="LaButti K."/>
            <person name="Lindquist E.A."/>
            <person name="Lipzen A."/>
            <person name="Lundell T."/>
            <person name="Morin E."/>
            <person name="Murat C."/>
            <person name="Riley R."/>
            <person name="Ohm R."/>
            <person name="Sun H."/>
            <person name="Tunlid A."/>
            <person name="Henrissat B."/>
            <person name="Grigoriev I.V."/>
            <person name="Hibbett D.S."/>
            <person name="Martin F."/>
        </authorList>
    </citation>
    <scope>NUCLEOTIDE SEQUENCE [LARGE SCALE GENOMIC DNA]</scope>
    <source>
        <strain evidence="2">UH-Slu-Lm8-n1</strain>
    </source>
</reference>
<evidence type="ECO:0000313" key="2">
    <source>
        <dbReference type="Proteomes" id="UP000054485"/>
    </source>
</evidence>
<name>A0A0D0ALC8_9AGAM</name>
<dbReference type="Proteomes" id="UP000054485">
    <property type="component" value="Unassembled WGS sequence"/>
</dbReference>
<dbReference type="HOGENOM" id="CLU_2596787_0_0_1"/>
<dbReference type="EMBL" id="KN836131">
    <property type="protein sequence ID" value="KIK32733.1"/>
    <property type="molecule type" value="Genomic_DNA"/>
</dbReference>
<dbReference type="AlphaFoldDB" id="A0A0D0ALC8"/>
<accession>A0A0D0ALC8</accession>
<organism evidence="1 2">
    <name type="scientific">Suillus luteus UH-Slu-Lm8-n1</name>
    <dbReference type="NCBI Taxonomy" id="930992"/>
    <lineage>
        <taxon>Eukaryota</taxon>
        <taxon>Fungi</taxon>
        <taxon>Dikarya</taxon>
        <taxon>Basidiomycota</taxon>
        <taxon>Agaricomycotina</taxon>
        <taxon>Agaricomycetes</taxon>
        <taxon>Agaricomycetidae</taxon>
        <taxon>Boletales</taxon>
        <taxon>Suillineae</taxon>
        <taxon>Suillaceae</taxon>
        <taxon>Suillus</taxon>
    </lineage>
</organism>